<keyword evidence="2" id="KW-1185">Reference proteome</keyword>
<organism evidence="1 2">
    <name type="scientific">Striga asiatica</name>
    <name type="common">Asiatic witchweed</name>
    <name type="synonym">Buchnera asiatica</name>
    <dbReference type="NCBI Taxonomy" id="4170"/>
    <lineage>
        <taxon>Eukaryota</taxon>
        <taxon>Viridiplantae</taxon>
        <taxon>Streptophyta</taxon>
        <taxon>Embryophyta</taxon>
        <taxon>Tracheophyta</taxon>
        <taxon>Spermatophyta</taxon>
        <taxon>Magnoliopsida</taxon>
        <taxon>eudicotyledons</taxon>
        <taxon>Gunneridae</taxon>
        <taxon>Pentapetalae</taxon>
        <taxon>asterids</taxon>
        <taxon>lamiids</taxon>
        <taxon>Lamiales</taxon>
        <taxon>Orobanchaceae</taxon>
        <taxon>Buchnereae</taxon>
        <taxon>Striga</taxon>
    </lineage>
</organism>
<keyword evidence="1" id="KW-0804">Transcription</keyword>
<protein>
    <submittedName>
        <fullName evidence="1">DNA-directed RNA polymerase subunit beta</fullName>
    </submittedName>
</protein>
<dbReference type="EMBL" id="BKCP01005938">
    <property type="protein sequence ID" value="GER40610.1"/>
    <property type="molecule type" value="Genomic_DNA"/>
</dbReference>
<evidence type="ECO:0000313" key="1">
    <source>
        <dbReference type="EMBL" id="GER40610.1"/>
    </source>
</evidence>
<keyword evidence="1" id="KW-0240">DNA-directed RNA polymerase</keyword>
<dbReference type="GO" id="GO:0000428">
    <property type="term" value="C:DNA-directed RNA polymerase complex"/>
    <property type="evidence" value="ECO:0007669"/>
    <property type="project" value="UniProtKB-KW"/>
</dbReference>
<proteinExistence type="predicted"/>
<evidence type="ECO:0000313" key="2">
    <source>
        <dbReference type="Proteomes" id="UP000325081"/>
    </source>
</evidence>
<dbReference type="AlphaFoldDB" id="A0A5A7Q5W3"/>
<name>A0A5A7Q5W3_STRAF</name>
<gene>
    <name evidence="1" type="ORF">STAS_17293</name>
</gene>
<reference evidence="2" key="1">
    <citation type="journal article" date="2019" name="Curr. Biol.">
        <title>Genome Sequence of Striga asiatica Provides Insight into the Evolution of Plant Parasitism.</title>
        <authorList>
            <person name="Yoshida S."/>
            <person name="Kim S."/>
            <person name="Wafula E.K."/>
            <person name="Tanskanen J."/>
            <person name="Kim Y.M."/>
            <person name="Honaas L."/>
            <person name="Yang Z."/>
            <person name="Spallek T."/>
            <person name="Conn C.E."/>
            <person name="Ichihashi Y."/>
            <person name="Cheong K."/>
            <person name="Cui S."/>
            <person name="Der J.P."/>
            <person name="Gundlach H."/>
            <person name="Jiao Y."/>
            <person name="Hori C."/>
            <person name="Ishida J.K."/>
            <person name="Kasahara H."/>
            <person name="Kiba T."/>
            <person name="Kim M.S."/>
            <person name="Koo N."/>
            <person name="Laohavisit A."/>
            <person name="Lee Y.H."/>
            <person name="Lumba S."/>
            <person name="McCourt P."/>
            <person name="Mortimer J.C."/>
            <person name="Mutuku J.M."/>
            <person name="Nomura T."/>
            <person name="Sasaki-Sekimoto Y."/>
            <person name="Seto Y."/>
            <person name="Wang Y."/>
            <person name="Wakatake T."/>
            <person name="Sakakibara H."/>
            <person name="Demura T."/>
            <person name="Yamaguchi S."/>
            <person name="Yoneyama K."/>
            <person name="Manabe R.I."/>
            <person name="Nelson D.C."/>
            <person name="Schulman A.H."/>
            <person name="Timko M.P."/>
            <person name="dePamphilis C.W."/>
            <person name="Choi D."/>
            <person name="Shirasu K."/>
        </authorList>
    </citation>
    <scope>NUCLEOTIDE SEQUENCE [LARGE SCALE GENOMIC DNA]</scope>
    <source>
        <strain evidence="2">cv. UVA1</strain>
    </source>
</reference>
<sequence>MSPEDQNFYAACSHQDMADMEFLDDEPGLESAQASCPVRAPSNGKIKFNEDLVHPTRNRLLDLFPYARELSITDVAIRMITTVVAVGQCLCKTRRRLAYYCVRSPHARCAKNHKTLRQ</sequence>
<accession>A0A5A7Q5W3</accession>
<comment type="caution">
    <text evidence="1">The sequence shown here is derived from an EMBL/GenBank/DDBJ whole genome shotgun (WGS) entry which is preliminary data.</text>
</comment>
<dbReference type="Proteomes" id="UP000325081">
    <property type="component" value="Unassembled WGS sequence"/>
</dbReference>